<feature type="domain" description="Glycosyl transferase family 1" evidence="1">
    <location>
        <begin position="231"/>
        <end position="376"/>
    </location>
</feature>
<evidence type="ECO:0000313" key="3">
    <source>
        <dbReference type="EMBL" id="AUO19794.1"/>
    </source>
</evidence>
<name>A0A2K9P3H6_9FIRM</name>
<sequence length="405" mass="46614">MKILLINKYLYPKGGAETYTLKLGEYLSGAGHEVEYFGMYDKNNVVHNSAEQYTQNMDFHDSGAEKFLYPFRIIYSFQARKKLRKVLENFQPDIVHMNNINYQLTPSIIDEIKKHGTPIVQTVHDLQMLCPNHLMFDLYKKTPCEKCLNGSKINCIKGKCIHYSRIKSIIGAVEAWLYAIKGTYKKVDKYICPSRFLESKLLEKKRLGEYIYKGKTVSIHNYIELPKFDFEHTKKNYVLFFGRLSEEKGVDIFIEACKSLPNIMFKVAGIGPMENVCKGIPNVEFVGFKTGKELHKLIAEALFSIYPSIWYENCPLSILESESFGTPVICTPLGGMPELVENGRTGIILEEISSKALTEATSTLYNDRELCEKMSKFCEEKRTQMTTLDEYGRQIEEIYSEIIKK</sequence>
<dbReference type="OrthoDB" id="9815550at2"/>
<accession>A0A2K9P3H6</accession>
<dbReference type="Pfam" id="PF00534">
    <property type="entry name" value="Glycos_transf_1"/>
    <property type="match status" value="1"/>
</dbReference>
<protein>
    <submittedName>
        <fullName evidence="3">Glycosyl transferase family 4</fullName>
    </submittedName>
</protein>
<evidence type="ECO:0000259" key="2">
    <source>
        <dbReference type="Pfam" id="PF13439"/>
    </source>
</evidence>
<dbReference type="GeneID" id="98063028"/>
<dbReference type="SUPFAM" id="SSF53756">
    <property type="entry name" value="UDP-Glycosyltransferase/glycogen phosphorylase"/>
    <property type="match status" value="1"/>
</dbReference>
<organism evidence="3 4">
    <name type="scientific">Monoglobus pectinilyticus</name>
    <dbReference type="NCBI Taxonomy" id="1981510"/>
    <lineage>
        <taxon>Bacteria</taxon>
        <taxon>Bacillati</taxon>
        <taxon>Bacillota</taxon>
        <taxon>Clostridia</taxon>
        <taxon>Monoglobales</taxon>
        <taxon>Monoglobaceae</taxon>
        <taxon>Monoglobus</taxon>
    </lineage>
</organism>
<evidence type="ECO:0000313" key="4">
    <source>
        <dbReference type="Proteomes" id="UP000235589"/>
    </source>
</evidence>
<keyword evidence="4" id="KW-1185">Reference proteome</keyword>
<dbReference type="RefSeq" id="WP_102365968.1">
    <property type="nucleotide sequence ID" value="NZ_CP020991.1"/>
</dbReference>
<dbReference type="PANTHER" id="PTHR45947">
    <property type="entry name" value="SULFOQUINOVOSYL TRANSFERASE SQD2"/>
    <property type="match status" value="1"/>
</dbReference>
<evidence type="ECO:0000259" key="1">
    <source>
        <dbReference type="Pfam" id="PF00534"/>
    </source>
</evidence>
<dbReference type="InterPro" id="IPR050194">
    <property type="entry name" value="Glycosyltransferase_grp1"/>
</dbReference>
<keyword evidence="3" id="KW-0808">Transferase</keyword>
<dbReference type="KEGG" id="mpec:B9O19_01638"/>
<dbReference type="Proteomes" id="UP000235589">
    <property type="component" value="Chromosome"/>
</dbReference>
<dbReference type="GO" id="GO:0016757">
    <property type="term" value="F:glycosyltransferase activity"/>
    <property type="evidence" value="ECO:0007669"/>
    <property type="project" value="InterPro"/>
</dbReference>
<gene>
    <name evidence="3" type="ORF">B9O19_01638</name>
</gene>
<dbReference type="InterPro" id="IPR028098">
    <property type="entry name" value="Glyco_trans_4-like_N"/>
</dbReference>
<dbReference type="EMBL" id="CP020991">
    <property type="protein sequence ID" value="AUO19794.1"/>
    <property type="molecule type" value="Genomic_DNA"/>
</dbReference>
<reference evidence="3 4" key="1">
    <citation type="submission" date="2017-04" db="EMBL/GenBank/DDBJ databases">
        <title>Monoglobus pectinilyticus 14 draft genome.</title>
        <authorList>
            <person name="Kim C."/>
            <person name="Rosendale D.I."/>
            <person name="Kelly W.J."/>
            <person name="Tannock G.W."/>
            <person name="Patchett M.L."/>
            <person name="Jordens J.Z."/>
        </authorList>
    </citation>
    <scope>NUCLEOTIDE SEQUENCE [LARGE SCALE GENOMIC DNA]</scope>
    <source>
        <strain evidence="3 4">14</strain>
    </source>
</reference>
<dbReference type="Pfam" id="PF13439">
    <property type="entry name" value="Glyco_transf_4"/>
    <property type="match status" value="1"/>
</dbReference>
<feature type="domain" description="Glycosyltransferase subfamily 4-like N-terminal" evidence="2">
    <location>
        <begin position="14"/>
        <end position="206"/>
    </location>
</feature>
<dbReference type="AlphaFoldDB" id="A0A2K9P3H6"/>
<proteinExistence type="predicted"/>
<dbReference type="Gene3D" id="3.40.50.2000">
    <property type="entry name" value="Glycogen Phosphorylase B"/>
    <property type="match status" value="2"/>
</dbReference>
<dbReference type="InterPro" id="IPR001296">
    <property type="entry name" value="Glyco_trans_1"/>
</dbReference>
<dbReference type="PANTHER" id="PTHR45947:SF13">
    <property type="entry name" value="TRANSFERASE"/>
    <property type="match status" value="1"/>
</dbReference>